<dbReference type="SUPFAM" id="SSF47113">
    <property type="entry name" value="Histone-fold"/>
    <property type="match status" value="1"/>
</dbReference>
<dbReference type="InterPro" id="IPR007125">
    <property type="entry name" value="H2A/H2B/H3"/>
</dbReference>
<dbReference type="Pfam" id="PF00125">
    <property type="entry name" value="Histone"/>
    <property type="match status" value="1"/>
</dbReference>
<comment type="caution">
    <text evidence="6">The sequence shown here is derived from an EMBL/GenBank/DDBJ whole genome shotgun (WGS) entry which is preliminary data.</text>
</comment>
<evidence type="ECO:0000256" key="1">
    <source>
        <dbReference type="ARBA" id="ARBA00010343"/>
    </source>
</evidence>
<dbReference type="GO" id="GO:0000786">
    <property type="term" value="C:nucleosome"/>
    <property type="evidence" value="ECO:0007669"/>
    <property type="project" value="InterPro"/>
</dbReference>
<dbReference type="Proteomes" id="UP000092124">
    <property type="component" value="Unassembled WGS sequence"/>
</dbReference>
<dbReference type="GO" id="GO:0003677">
    <property type="term" value="F:DNA binding"/>
    <property type="evidence" value="ECO:0007669"/>
    <property type="project" value="InterPro"/>
</dbReference>
<dbReference type="InterPro" id="IPR000164">
    <property type="entry name" value="Histone_H3/CENP-A"/>
</dbReference>
<evidence type="ECO:0000313" key="7">
    <source>
        <dbReference type="Proteomes" id="UP000092124"/>
    </source>
</evidence>
<dbReference type="GO" id="GO:0046982">
    <property type="term" value="F:protein heterodimerization activity"/>
    <property type="evidence" value="ECO:0007669"/>
    <property type="project" value="InterPro"/>
</dbReference>
<feature type="domain" description="Core Histone H2A/H2B/H3" evidence="5">
    <location>
        <begin position="44"/>
        <end position="88"/>
    </location>
</feature>
<proteinExistence type="inferred from homology"/>
<feature type="region of interest" description="Disordered" evidence="4">
    <location>
        <begin position="1"/>
        <end position="23"/>
    </location>
</feature>
<evidence type="ECO:0000256" key="4">
    <source>
        <dbReference type="SAM" id="MobiDB-lite"/>
    </source>
</evidence>
<dbReference type="STRING" id="56216.A0A1A6HD80"/>
<feature type="compositionally biased region" description="Polar residues" evidence="4">
    <location>
        <begin position="1"/>
        <end position="10"/>
    </location>
</feature>
<organism evidence="6 7">
    <name type="scientific">Neotoma lepida</name>
    <name type="common">Desert woodrat</name>
    <dbReference type="NCBI Taxonomy" id="56216"/>
    <lineage>
        <taxon>Eukaryota</taxon>
        <taxon>Metazoa</taxon>
        <taxon>Chordata</taxon>
        <taxon>Craniata</taxon>
        <taxon>Vertebrata</taxon>
        <taxon>Euteleostomi</taxon>
        <taxon>Mammalia</taxon>
        <taxon>Eutheria</taxon>
        <taxon>Euarchontoglires</taxon>
        <taxon>Glires</taxon>
        <taxon>Rodentia</taxon>
        <taxon>Myomorpha</taxon>
        <taxon>Muroidea</taxon>
        <taxon>Cricetidae</taxon>
        <taxon>Neotominae</taxon>
        <taxon>Neotoma</taxon>
    </lineage>
</organism>
<gene>
    <name evidence="6" type="ORF">A6R68_17679</name>
</gene>
<dbReference type="SMART" id="SM00428">
    <property type="entry name" value="H3"/>
    <property type="match status" value="1"/>
</dbReference>
<evidence type="ECO:0000259" key="5">
    <source>
        <dbReference type="Pfam" id="PF00125"/>
    </source>
</evidence>
<evidence type="ECO:0000256" key="3">
    <source>
        <dbReference type="ARBA" id="ARBA00022765"/>
    </source>
</evidence>
<reference evidence="6 7" key="1">
    <citation type="submission" date="2016-06" db="EMBL/GenBank/DDBJ databases">
        <title>The Draft Genome Sequence and Annotation of the Desert Woodrat Neotoma lepida.</title>
        <authorList>
            <person name="Campbell M."/>
            <person name="Oakeson K.F."/>
            <person name="Yandell M."/>
            <person name="Halpert J.R."/>
            <person name="Dearing D."/>
        </authorList>
    </citation>
    <scope>NUCLEOTIDE SEQUENCE [LARGE SCALE GENOMIC DNA]</scope>
    <source>
        <strain evidence="6">417</strain>
        <tissue evidence="6">Liver</tissue>
    </source>
</reference>
<dbReference type="InterPro" id="IPR009072">
    <property type="entry name" value="Histone-fold"/>
</dbReference>
<keyword evidence="2" id="KW-0488">Methylation</keyword>
<dbReference type="PANTHER" id="PTHR11426">
    <property type="entry name" value="HISTONE H3"/>
    <property type="match status" value="1"/>
</dbReference>
<evidence type="ECO:0000256" key="2">
    <source>
        <dbReference type="ARBA" id="ARBA00022481"/>
    </source>
</evidence>
<dbReference type="EMBL" id="LZPO01035211">
    <property type="protein sequence ID" value="OBS75870.1"/>
    <property type="molecule type" value="Genomic_DNA"/>
</dbReference>
<sequence>MALTKQTARKFTSGKAQRKQLATKVSRKSARATGVVKKSHCYRPGTVALREIQCYKKSAELLIYKLPFQRLVYEITQDFKTDLRFQRKIISSPVSHIVINIVGLCCRHQCLKGTERPVKSVRRNPCAIGY</sequence>
<dbReference type="AlphaFoldDB" id="A0A1A6HD80"/>
<dbReference type="Gene3D" id="1.10.20.10">
    <property type="entry name" value="Histone, subunit A"/>
    <property type="match status" value="1"/>
</dbReference>
<keyword evidence="7" id="KW-1185">Reference proteome</keyword>
<dbReference type="PRINTS" id="PR00622">
    <property type="entry name" value="HISTONEH3"/>
</dbReference>
<keyword evidence="3" id="KW-0013">ADP-ribosylation</keyword>
<dbReference type="GO" id="GO:0030527">
    <property type="term" value="F:structural constituent of chromatin"/>
    <property type="evidence" value="ECO:0007669"/>
    <property type="project" value="InterPro"/>
</dbReference>
<name>A0A1A6HD80_NEOLE</name>
<accession>A0A1A6HD80</accession>
<comment type="similarity">
    <text evidence="1">Belongs to the histone H3 family.</text>
</comment>
<protein>
    <recommendedName>
        <fullName evidence="5">Core Histone H2A/H2B/H3 domain-containing protein</fullName>
    </recommendedName>
</protein>
<evidence type="ECO:0000313" key="6">
    <source>
        <dbReference type="EMBL" id="OBS75870.1"/>
    </source>
</evidence>
<dbReference type="OrthoDB" id="6256050at2759"/>